<dbReference type="Gramene" id="Solyc01g009540.1.1">
    <property type="protein sequence ID" value="Solyc01g009540.1.1.1"/>
    <property type="gene ID" value="Solyc01g009540.1"/>
</dbReference>
<dbReference type="PaxDb" id="4081-Solyc01g009540.1.1"/>
<dbReference type="Pfam" id="PF25043">
    <property type="entry name" value="DUF7788"/>
    <property type="match status" value="1"/>
</dbReference>
<protein>
    <recommendedName>
        <fullName evidence="1">DUF7788 domain-containing protein</fullName>
    </recommendedName>
</protein>
<dbReference type="EnsemblPlants" id="Solyc01g009540.1.1">
    <property type="protein sequence ID" value="Solyc01g009540.1.1.1"/>
    <property type="gene ID" value="Solyc01g009540.1"/>
</dbReference>
<feature type="domain" description="DUF7788" evidence="1">
    <location>
        <begin position="1"/>
        <end position="77"/>
    </location>
</feature>
<dbReference type="Proteomes" id="UP000004994">
    <property type="component" value="Chromosome 1"/>
</dbReference>
<accession>A0A3Q7EAG2</accession>
<name>A0A3Q7EAG2_SOLLC</name>
<reference evidence="2" key="2">
    <citation type="submission" date="2019-01" db="UniProtKB">
        <authorList>
            <consortium name="EnsemblPlants"/>
        </authorList>
    </citation>
    <scope>IDENTIFICATION</scope>
    <source>
        <strain evidence="2">cv. Heinz 1706</strain>
    </source>
</reference>
<keyword evidence="3" id="KW-1185">Reference proteome</keyword>
<evidence type="ECO:0000313" key="3">
    <source>
        <dbReference type="Proteomes" id="UP000004994"/>
    </source>
</evidence>
<dbReference type="OMA" id="NQWETDY"/>
<dbReference type="AlphaFoldDB" id="A0A3Q7EAG2"/>
<dbReference type="PANTHER" id="PTHR31373">
    <property type="entry name" value="OS06G0652100 PROTEIN"/>
    <property type="match status" value="1"/>
</dbReference>
<dbReference type="InterPro" id="IPR056690">
    <property type="entry name" value="DUF7788"/>
</dbReference>
<dbReference type="PANTHER" id="PTHR31373:SF17">
    <property type="entry name" value="OS06G0652100 PROTEIN"/>
    <property type="match status" value="1"/>
</dbReference>
<evidence type="ECO:0000259" key="1">
    <source>
        <dbReference type="Pfam" id="PF25043"/>
    </source>
</evidence>
<sequence length="95" mass="11192">MEFDQASTNQWETDYETIVRKFKMNGYENRVPEIVFWNLRYSRAARVKAKKKGVRAVSDFSKNLVTLFMEERDFNPGDIMETAISGEEYQNLVVL</sequence>
<proteinExistence type="predicted"/>
<dbReference type="InParanoid" id="A0A3Q7EAG2"/>
<evidence type="ECO:0000313" key="2">
    <source>
        <dbReference type="EnsemblPlants" id="Solyc01g009540.1.1.1"/>
    </source>
</evidence>
<dbReference type="InterPro" id="IPR011205">
    <property type="entry name" value="UCP015417_vWA"/>
</dbReference>
<reference evidence="2" key="1">
    <citation type="journal article" date="2012" name="Nature">
        <title>The tomato genome sequence provides insights into fleshy fruit evolution.</title>
        <authorList>
            <consortium name="Tomato Genome Consortium"/>
        </authorList>
    </citation>
    <scope>NUCLEOTIDE SEQUENCE [LARGE SCALE GENOMIC DNA]</scope>
    <source>
        <strain evidence="2">cv. Heinz 1706</strain>
    </source>
</reference>
<organism evidence="2">
    <name type="scientific">Solanum lycopersicum</name>
    <name type="common">Tomato</name>
    <name type="synonym">Lycopersicon esculentum</name>
    <dbReference type="NCBI Taxonomy" id="4081"/>
    <lineage>
        <taxon>Eukaryota</taxon>
        <taxon>Viridiplantae</taxon>
        <taxon>Streptophyta</taxon>
        <taxon>Embryophyta</taxon>
        <taxon>Tracheophyta</taxon>
        <taxon>Spermatophyta</taxon>
        <taxon>Magnoliopsida</taxon>
        <taxon>eudicotyledons</taxon>
        <taxon>Gunneridae</taxon>
        <taxon>Pentapetalae</taxon>
        <taxon>asterids</taxon>
        <taxon>lamiids</taxon>
        <taxon>Solanales</taxon>
        <taxon>Solanaceae</taxon>
        <taxon>Solanoideae</taxon>
        <taxon>Solaneae</taxon>
        <taxon>Solanum</taxon>
        <taxon>Solanum subgen. Lycopersicon</taxon>
    </lineage>
</organism>